<protein>
    <submittedName>
        <fullName evidence="3">DMT family transporter</fullName>
    </submittedName>
</protein>
<accession>A0A975H3C6</accession>
<keyword evidence="4" id="KW-1185">Reference proteome</keyword>
<dbReference type="InterPro" id="IPR000620">
    <property type="entry name" value="EamA_dom"/>
</dbReference>
<name>A0A975H3C6_9BURK</name>
<dbReference type="Pfam" id="PF00892">
    <property type="entry name" value="EamA"/>
    <property type="match status" value="2"/>
</dbReference>
<dbReference type="SUPFAM" id="SSF103481">
    <property type="entry name" value="Multidrug resistance efflux transporter EmrE"/>
    <property type="match status" value="2"/>
</dbReference>
<dbReference type="PANTHER" id="PTHR22911">
    <property type="entry name" value="ACYL-MALONYL CONDENSING ENZYME-RELATED"/>
    <property type="match status" value="1"/>
</dbReference>
<feature type="domain" description="EamA" evidence="2">
    <location>
        <begin position="154"/>
        <end position="287"/>
    </location>
</feature>
<evidence type="ECO:0000256" key="1">
    <source>
        <dbReference type="SAM" id="Phobius"/>
    </source>
</evidence>
<feature type="transmembrane region" description="Helical" evidence="1">
    <location>
        <begin position="41"/>
        <end position="58"/>
    </location>
</feature>
<dbReference type="InterPro" id="IPR037185">
    <property type="entry name" value="EmrE-like"/>
</dbReference>
<sequence length="292" mass="30477">MTTPSSHPGALPSLALLYNALVWGLSWIAFKALHAHGLHPLWSTAIVYAGGLAGLLLWRPGSLRGLLAHPHLLGLAVAAGTTNVGFNWAVTLGDVVRVTLLFYLMPVWSIGLAWWLLRERPTGAALARLALALVGLVLVLQRPGMGWPWPSGAADWLALMGGFCFALTNALLRRWRNTPQDARVLAMFGGGLVMGGGLALLGLAGPAPSALPAGAWPWALGLTLAFLSGNLALQYAAARLPAQVTALIMLAEVLFATGSAVLLGAADPTPRTWAGGALIVLAALLSILPARR</sequence>
<keyword evidence="1" id="KW-1133">Transmembrane helix</keyword>
<reference evidence="3" key="1">
    <citation type="submission" date="2021-03" db="EMBL/GenBank/DDBJ databases">
        <title>Ottowia sp. 27C isolated from the cloaca of a Giant Asian pond turtle (Heosemys grandis).</title>
        <authorList>
            <person name="Spergser J."/>
            <person name="Busse H.-J."/>
        </authorList>
    </citation>
    <scope>NUCLEOTIDE SEQUENCE</scope>
    <source>
        <strain evidence="3">27C</strain>
    </source>
</reference>
<evidence type="ECO:0000313" key="4">
    <source>
        <dbReference type="Proteomes" id="UP000663903"/>
    </source>
</evidence>
<proteinExistence type="predicted"/>
<keyword evidence="1" id="KW-0472">Membrane</keyword>
<evidence type="ECO:0000313" key="3">
    <source>
        <dbReference type="EMBL" id="QTD45768.1"/>
    </source>
</evidence>
<dbReference type="RefSeq" id="WP_208009515.1">
    <property type="nucleotide sequence ID" value="NZ_CP071796.1"/>
</dbReference>
<feature type="transmembrane region" description="Helical" evidence="1">
    <location>
        <begin position="245"/>
        <end position="266"/>
    </location>
</feature>
<feature type="transmembrane region" description="Helical" evidence="1">
    <location>
        <begin position="153"/>
        <end position="172"/>
    </location>
</feature>
<evidence type="ECO:0000259" key="2">
    <source>
        <dbReference type="Pfam" id="PF00892"/>
    </source>
</evidence>
<feature type="transmembrane region" description="Helical" evidence="1">
    <location>
        <begin position="124"/>
        <end position="141"/>
    </location>
</feature>
<feature type="transmembrane region" description="Helical" evidence="1">
    <location>
        <begin position="9"/>
        <end position="29"/>
    </location>
</feature>
<feature type="transmembrane region" description="Helical" evidence="1">
    <location>
        <begin position="215"/>
        <end position="233"/>
    </location>
</feature>
<keyword evidence="1" id="KW-0812">Transmembrane</keyword>
<dbReference type="AlphaFoldDB" id="A0A975H3C6"/>
<feature type="transmembrane region" description="Helical" evidence="1">
    <location>
        <begin position="272"/>
        <end position="290"/>
    </location>
</feature>
<gene>
    <name evidence="3" type="ORF">J1M35_02280</name>
</gene>
<dbReference type="GO" id="GO:0016020">
    <property type="term" value="C:membrane"/>
    <property type="evidence" value="ECO:0007669"/>
    <property type="project" value="InterPro"/>
</dbReference>
<feature type="transmembrane region" description="Helical" evidence="1">
    <location>
        <begin position="70"/>
        <end position="89"/>
    </location>
</feature>
<feature type="transmembrane region" description="Helical" evidence="1">
    <location>
        <begin position="184"/>
        <end position="203"/>
    </location>
</feature>
<dbReference type="PANTHER" id="PTHR22911:SF137">
    <property type="entry name" value="SOLUTE CARRIER FAMILY 35 MEMBER G2-RELATED"/>
    <property type="match status" value="1"/>
</dbReference>
<feature type="domain" description="EamA" evidence="2">
    <location>
        <begin position="14"/>
        <end position="140"/>
    </location>
</feature>
<feature type="transmembrane region" description="Helical" evidence="1">
    <location>
        <begin position="95"/>
        <end position="117"/>
    </location>
</feature>
<dbReference type="KEGG" id="otd:J1M35_02280"/>
<dbReference type="Proteomes" id="UP000663903">
    <property type="component" value="Chromosome"/>
</dbReference>
<dbReference type="EMBL" id="CP071796">
    <property type="protein sequence ID" value="QTD45768.1"/>
    <property type="molecule type" value="Genomic_DNA"/>
</dbReference>
<organism evidence="3 4">
    <name type="scientific">Ottowia testudinis</name>
    <dbReference type="NCBI Taxonomy" id="2816950"/>
    <lineage>
        <taxon>Bacteria</taxon>
        <taxon>Pseudomonadati</taxon>
        <taxon>Pseudomonadota</taxon>
        <taxon>Betaproteobacteria</taxon>
        <taxon>Burkholderiales</taxon>
        <taxon>Comamonadaceae</taxon>
        <taxon>Ottowia</taxon>
    </lineage>
</organism>